<evidence type="ECO:0000256" key="2">
    <source>
        <dbReference type="ARBA" id="ARBA00004371"/>
    </source>
</evidence>
<dbReference type="SUPFAM" id="SSF49785">
    <property type="entry name" value="Galactose-binding domain-like"/>
    <property type="match status" value="1"/>
</dbReference>
<name>A0A8J5T7M2_HOMAM</name>
<dbReference type="InterPro" id="IPR008979">
    <property type="entry name" value="Galactose-bd-like_sf"/>
</dbReference>
<evidence type="ECO:0000256" key="10">
    <source>
        <dbReference type="ARBA" id="ARBA00033445"/>
    </source>
</evidence>
<dbReference type="InterPro" id="IPR036156">
    <property type="entry name" value="Beta-gal/glucu_dom_sf"/>
</dbReference>
<keyword evidence="9" id="KW-0326">Glycosidase</keyword>
<comment type="catalytic activity">
    <reaction evidence="1">
        <text>Hydrolysis of terminal, non-reducing beta-D-mannose residues in beta-D-mannosides.</text>
        <dbReference type="EC" id="3.2.1.25"/>
    </reaction>
</comment>
<dbReference type="SUPFAM" id="SSF51445">
    <property type="entry name" value="(Trans)glycosidases"/>
    <property type="match status" value="1"/>
</dbReference>
<gene>
    <name evidence="14" type="primary">MANBA-L</name>
    <name evidence="14" type="ORF">Hamer_G014537</name>
</gene>
<dbReference type="Gene3D" id="3.20.20.80">
    <property type="entry name" value="Glycosidases"/>
    <property type="match status" value="2"/>
</dbReference>
<dbReference type="Pfam" id="PF17753">
    <property type="entry name" value="Ig_mannosidase"/>
    <property type="match status" value="1"/>
</dbReference>
<dbReference type="Gene3D" id="2.60.40.10">
    <property type="entry name" value="Immunoglobulins"/>
    <property type="match status" value="2"/>
</dbReference>
<feature type="domain" description="Beta-mannosidase Ig-fold" evidence="12">
    <location>
        <begin position="729"/>
        <end position="795"/>
    </location>
</feature>
<evidence type="ECO:0000256" key="3">
    <source>
        <dbReference type="ARBA" id="ARBA00007401"/>
    </source>
</evidence>
<feature type="transmembrane region" description="Helical" evidence="11">
    <location>
        <begin position="21"/>
        <end position="44"/>
    </location>
</feature>
<evidence type="ECO:0000256" key="1">
    <source>
        <dbReference type="ARBA" id="ARBA00000829"/>
    </source>
</evidence>
<dbReference type="GO" id="GO:0004567">
    <property type="term" value="F:beta-mannosidase activity"/>
    <property type="evidence" value="ECO:0007669"/>
    <property type="project" value="UniProtKB-EC"/>
</dbReference>
<dbReference type="Proteomes" id="UP000747542">
    <property type="component" value="Unassembled WGS sequence"/>
</dbReference>
<comment type="subcellular location">
    <subcellularLocation>
        <location evidence="2">Lysosome</location>
    </subcellularLocation>
</comment>
<sequence>MAPNPLNPEREARKEGAWWRVYSPSLVCLALMCAASGYLAYAAYASTHPHHSKIIIIPSDWSLSSTNFSVVLGGTVPGGVYTDLLKANVLSQGDFYYRYNDIDYRWVSQQNWTYSTVLTVNANLLSHERVALIFEGVDTVSEVLVNGALVGTSNNMFVRYLYNVKDHLQVSESNTLKVKFESPVEYAARQYATQAENYVVPPKCVDPAFKGVCHANHIRKMQASFSWDWGPAFPNAGIWKDWRLVGWDSLLVSDIFFSAVPMTQLPQVPDHDLKPSWSVTVKVWCDAAVKTGDAGGSMTLSLGNIYSRKHIVSYTVEDYKALLTFNFTLEEGQVEMWWPNGYGAQPLYQLTVLWANKIESETSSKSVRVGFRTVELNQDFVDPDHEEKGRHYRVRVNNVTMFMKGSNWIPAHVLPEKVTPEYTRHLLKTAADTYQNCIRVWGGGIYESDVFYEAADELGILIWQDSMFACSMYPVNQDFLDTVTQEVETQVRRLQHHPSILLWAVHYYNYLNDAWNGAGIPRTRFASEYGFQSWPSFKTLKEVTIEEDWNRASAMMYHRQHHPGGQEELALQIGLHMHMPPLDGTLKTFQDYLYLGQIHQAMAIKTQTEFYRRGMSELNDNGEGYTSGALYWQLNDIWQGASWASIEYGGRWKMLHYYSKKFFSPVIVSLYHENDDLKVYAVSDLVDDVLDLTLVVDLHRYDQTTQVKSYKKNLTMISTISGPIVTPQSNWTFTVKVRSEAVALFVWLEVDEPGVFSDNGFVMIDEESVIMFYSAEDTTVDALHSSITVKSLTDTYSVETIAKAATENLMLCALHPNDIRNLFV</sequence>
<feature type="domain" description="Beta-mannosidase-like galactose-binding" evidence="13">
    <location>
        <begin position="61"/>
        <end position="240"/>
    </location>
</feature>
<evidence type="ECO:0000256" key="7">
    <source>
        <dbReference type="ARBA" id="ARBA00023180"/>
    </source>
</evidence>
<evidence type="ECO:0000256" key="4">
    <source>
        <dbReference type="ARBA" id="ARBA00012754"/>
    </source>
</evidence>
<dbReference type="EC" id="3.2.1.25" evidence="4"/>
<dbReference type="PANTHER" id="PTHR43730:SF1">
    <property type="entry name" value="BETA-MANNOSIDASE"/>
    <property type="match status" value="1"/>
</dbReference>
<dbReference type="PANTHER" id="PTHR43730">
    <property type="entry name" value="BETA-MANNOSIDASE"/>
    <property type="match status" value="1"/>
</dbReference>
<proteinExistence type="inferred from homology"/>
<evidence type="ECO:0000313" key="15">
    <source>
        <dbReference type="Proteomes" id="UP000747542"/>
    </source>
</evidence>
<accession>A0A8J5T7M2</accession>
<evidence type="ECO:0000313" key="14">
    <source>
        <dbReference type="EMBL" id="KAG7173221.1"/>
    </source>
</evidence>
<keyword evidence="11" id="KW-1133">Transmembrane helix</keyword>
<keyword evidence="8" id="KW-0458">Lysosome</keyword>
<keyword evidence="15" id="KW-1185">Reference proteome</keyword>
<dbReference type="GO" id="GO:0006516">
    <property type="term" value="P:glycoprotein catabolic process"/>
    <property type="evidence" value="ECO:0007669"/>
    <property type="project" value="TreeGrafter"/>
</dbReference>
<evidence type="ECO:0000256" key="5">
    <source>
        <dbReference type="ARBA" id="ARBA00022729"/>
    </source>
</evidence>
<evidence type="ECO:0000259" key="12">
    <source>
        <dbReference type="Pfam" id="PF17753"/>
    </source>
</evidence>
<comment type="caution">
    <text evidence="14">The sequence shown here is derived from an EMBL/GenBank/DDBJ whole genome shotgun (WGS) entry which is preliminary data.</text>
</comment>
<evidence type="ECO:0000256" key="8">
    <source>
        <dbReference type="ARBA" id="ARBA00023228"/>
    </source>
</evidence>
<dbReference type="InterPro" id="IPR013783">
    <property type="entry name" value="Ig-like_fold"/>
</dbReference>
<comment type="similarity">
    <text evidence="3">Belongs to the glycosyl hydrolase 2 family.</text>
</comment>
<dbReference type="AlphaFoldDB" id="A0A8J5T7M2"/>
<dbReference type="InterPro" id="IPR050887">
    <property type="entry name" value="Beta-mannosidase_GH2"/>
</dbReference>
<protein>
    <recommendedName>
        <fullName evidence="4">beta-mannosidase</fullName>
        <ecNumber evidence="4">3.2.1.25</ecNumber>
    </recommendedName>
    <alternativeName>
        <fullName evidence="10">Mannanase</fullName>
    </alternativeName>
</protein>
<dbReference type="FunFam" id="2.60.120.260:FF:000060">
    <property type="entry name" value="Probable beta-mannosidase"/>
    <property type="match status" value="1"/>
</dbReference>
<dbReference type="Pfam" id="PF22666">
    <property type="entry name" value="Glyco_hydro_2_N2"/>
    <property type="match status" value="1"/>
</dbReference>
<dbReference type="EMBL" id="JAHLQT010010116">
    <property type="protein sequence ID" value="KAG7173221.1"/>
    <property type="molecule type" value="Genomic_DNA"/>
</dbReference>
<keyword evidence="11" id="KW-0472">Membrane</keyword>
<dbReference type="InterPro" id="IPR017853">
    <property type="entry name" value="GH"/>
</dbReference>
<dbReference type="SUPFAM" id="SSF49303">
    <property type="entry name" value="beta-Galactosidase/glucuronidase domain"/>
    <property type="match status" value="2"/>
</dbReference>
<keyword evidence="7" id="KW-0325">Glycoprotein</keyword>
<dbReference type="GO" id="GO:0005764">
    <property type="term" value="C:lysosome"/>
    <property type="evidence" value="ECO:0007669"/>
    <property type="project" value="UniProtKB-SubCell"/>
</dbReference>
<dbReference type="Gene3D" id="2.60.120.260">
    <property type="entry name" value="Galactose-binding domain-like"/>
    <property type="match status" value="1"/>
</dbReference>
<dbReference type="InterPro" id="IPR054593">
    <property type="entry name" value="Beta-mannosidase-like_N2"/>
</dbReference>
<evidence type="ECO:0000256" key="9">
    <source>
        <dbReference type="ARBA" id="ARBA00023295"/>
    </source>
</evidence>
<organism evidence="14 15">
    <name type="scientific">Homarus americanus</name>
    <name type="common">American lobster</name>
    <dbReference type="NCBI Taxonomy" id="6706"/>
    <lineage>
        <taxon>Eukaryota</taxon>
        <taxon>Metazoa</taxon>
        <taxon>Ecdysozoa</taxon>
        <taxon>Arthropoda</taxon>
        <taxon>Crustacea</taxon>
        <taxon>Multicrustacea</taxon>
        <taxon>Malacostraca</taxon>
        <taxon>Eumalacostraca</taxon>
        <taxon>Eucarida</taxon>
        <taxon>Decapoda</taxon>
        <taxon>Pleocyemata</taxon>
        <taxon>Astacidea</taxon>
        <taxon>Nephropoidea</taxon>
        <taxon>Nephropidae</taxon>
        <taxon>Homarus</taxon>
    </lineage>
</organism>
<evidence type="ECO:0000259" key="13">
    <source>
        <dbReference type="Pfam" id="PF22666"/>
    </source>
</evidence>
<dbReference type="InterPro" id="IPR041625">
    <property type="entry name" value="Beta-mannosidase_Ig"/>
</dbReference>
<evidence type="ECO:0000256" key="11">
    <source>
        <dbReference type="SAM" id="Phobius"/>
    </source>
</evidence>
<keyword evidence="5" id="KW-0732">Signal</keyword>
<keyword evidence="6" id="KW-0378">Hydrolase</keyword>
<evidence type="ECO:0000256" key="6">
    <source>
        <dbReference type="ARBA" id="ARBA00022801"/>
    </source>
</evidence>
<keyword evidence="11" id="KW-0812">Transmembrane</keyword>
<reference evidence="14" key="1">
    <citation type="journal article" date="2021" name="Sci. Adv.">
        <title>The American lobster genome reveals insights on longevity, neural, and immune adaptations.</title>
        <authorList>
            <person name="Polinski J.M."/>
            <person name="Zimin A.V."/>
            <person name="Clark K.F."/>
            <person name="Kohn A.B."/>
            <person name="Sadowski N."/>
            <person name="Timp W."/>
            <person name="Ptitsyn A."/>
            <person name="Khanna P."/>
            <person name="Romanova D.Y."/>
            <person name="Williams P."/>
            <person name="Greenwood S.J."/>
            <person name="Moroz L.L."/>
            <person name="Walt D.R."/>
            <person name="Bodnar A.G."/>
        </authorList>
    </citation>
    <scope>NUCLEOTIDE SEQUENCE</scope>
    <source>
        <strain evidence="14">GMGI-L3</strain>
    </source>
</reference>